<geneLocation type="mitochondrion" evidence="1"/>
<gene>
    <name evidence="1" type="ORF">ABT39_MTgene555</name>
</gene>
<protein>
    <submittedName>
        <fullName evidence="1">Uncharacterized protein</fullName>
    </submittedName>
</protein>
<keyword evidence="1" id="KW-0496">Mitochondrion</keyword>
<accession>A0A101M442</accession>
<dbReference type="EMBL" id="LKAM01000001">
    <property type="protein sequence ID" value="KUM50711.1"/>
    <property type="molecule type" value="Genomic_DNA"/>
</dbReference>
<name>A0A101M442_PICGL</name>
<proteinExistence type="predicted"/>
<organism evidence="1">
    <name type="scientific">Picea glauca</name>
    <name type="common">White spruce</name>
    <name type="synonym">Pinus glauca</name>
    <dbReference type="NCBI Taxonomy" id="3330"/>
    <lineage>
        <taxon>Eukaryota</taxon>
        <taxon>Viridiplantae</taxon>
        <taxon>Streptophyta</taxon>
        <taxon>Embryophyta</taxon>
        <taxon>Tracheophyta</taxon>
        <taxon>Spermatophyta</taxon>
        <taxon>Pinopsida</taxon>
        <taxon>Pinidae</taxon>
        <taxon>Conifers I</taxon>
        <taxon>Pinales</taxon>
        <taxon>Pinaceae</taxon>
        <taxon>Picea</taxon>
    </lineage>
</organism>
<dbReference type="AlphaFoldDB" id="A0A101M442"/>
<reference evidence="1" key="1">
    <citation type="journal article" date="2015" name="Genome Biol. Evol.">
        <title>Organellar Genomes of White Spruce (Picea glauca): Assembly and Annotation.</title>
        <authorList>
            <person name="Jackman S.D."/>
            <person name="Warren R.L."/>
            <person name="Gibb E.A."/>
            <person name="Vandervalk B.P."/>
            <person name="Mohamadi H."/>
            <person name="Chu J."/>
            <person name="Raymond A."/>
            <person name="Pleasance S."/>
            <person name="Coope R."/>
            <person name="Wildung M.R."/>
            <person name="Ritland C.E."/>
            <person name="Bousquet J."/>
            <person name="Jones S.J."/>
            <person name="Bohlmann J."/>
            <person name="Birol I."/>
        </authorList>
    </citation>
    <scope>NUCLEOTIDE SEQUENCE [LARGE SCALE GENOMIC DNA]</scope>
    <source>
        <tissue evidence="1">Flushing bud</tissue>
    </source>
</reference>
<evidence type="ECO:0000313" key="1">
    <source>
        <dbReference type="EMBL" id="KUM50711.1"/>
    </source>
</evidence>
<comment type="caution">
    <text evidence="1">The sequence shown here is derived from an EMBL/GenBank/DDBJ whole genome shotgun (WGS) entry which is preliminary data.</text>
</comment>
<sequence>MFTFYLTLVLVSGHQLILDPERMFSKVVVMDEWERSGVICMAYKLSYFVGPNLSPLPLVLEMEFQLEVGGLFLGVFY</sequence>